<feature type="compositionally biased region" description="Low complexity" evidence="1">
    <location>
        <begin position="120"/>
        <end position="129"/>
    </location>
</feature>
<gene>
    <name evidence="3" type="ORF">TWF718_006386</name>
</gene>
<evidence type="ECO:0000313" key="3">
    <source>
        <dbReference type="EMBL" id="KAK6348598.1"/>
    </source>
</evidence>
<sequence length="374" mass="39187">MRIHRRSPQLINPAWVNPADPPITFSEGADIDTQTPQIQEVEVTASDGEEEVMGDVNLSNRDADTNAIPTPNAEAEAGEVVSHRLDQTYPDIPRPTPIKLQNGGEGSTPPVLVQSGDNEGFGSDSNSMDSDGDDDGEQKEDGGNNDEQKLKGVEDIAKSISLPGLPLGMPGPLISPTTSISSLPDNGPEGIMEIEILPSADGMSIPSMLAPTAMQDNNVVEEIWITTDDSSSPTSMGPAGAGMSNPLDMLANQLESIMGGMFGGPKPEEKKLGQPIDQVMLPNGLPQKGPEATMDIGGDDTTTNAGAVGGDEAAERGWEDMGKVAGILLLSVIGPIVIITALGCGITFLVKRVKAKGRGYREVQPGPCGDEEWN</sequence>
<name>A0AAN8N4X5_9PEZI</name>
<accession>A0AAN8N4X5</accession>
<protein>
    <submittedName>
        <fullName evidence="3">Uncharacterized protein</fullName>
    </submittedName>
</protein>
<proteinExistence type="predicted"/>
<reference evidence="3 4" key="1">
    <citation type="submission" date="2019-10" db="EMBL/GenBank/DDBJ databases">
        <authorList>
            <person name="Palmer J.M."/>
        </authorList>
    </citation>
    <scope>NUCLEOTIDE SEQUENCE [LARGE SCALE GENOMIC DNA]</scope>
    <source>
        <strain evidence="3 4">TWF718</strain>
    </source>
</reference>
<keyword evidence="2" id="KW-1133">Transmembrane helix</keyword>
<dbReference type="AlphaFoldDB" id="A0AAN8N4X5"/>
<dbReference type="EMBL" id="JAVHNR010000003">
    <property type="protein sequence ID" value="KAK6348598.1"/>
    <property type="molecule type" value="Genomic_DNA"/>
</dbReference>
<keyword evidence="2" id="KW-0812">Transmembrane</keyword>
<evidence type="ECO:0000313" key="4">
    <source>
        <dbReference type="Proteomes" id="UP001313282"/>
    </source>
</evidence>
<feature type="region of interest" description="Disordered" evidence="1">
    <location>
        <begin position="58"/>
        <end position="150"/>
    </location>
</feature>
<evidence type="ECO:0000256" key="1">
    <source>
        <dbReference type="SAM" id="MobiDB-lite"/>
    </source>
</evidence>
<feature type="compositionally biased region" description="Basic and acidic residues" evidence="1">
    <location>
        <begin position="139"/>
        <end position="150"/>
    </location>
</feature>
<evidence type="ECO:0000256" key="2">
    <source>
        <dbReference type="SAM" id="Phobius"/>
    </source>
</evidence>
<keyword evidence="4" id="KW-1185">Reference proteome</keyword>
<keyword evidence="2" id="KW-0472">Membrane</keyword>
<comment type="caution">
    <text evidence="3">The sequence shown here is derived from an EMBL/GenBank/DDBJ whole genome shotgun (WGS) entry which is preliminary data.</text>
</comment>
<organism evidence="3 4">
    <name type="scientific">Orbilia javanica</name>
    <dbReference type="NCBI Taxonomy" id="47235"/>
    <lineage>
        <taxon>Eukaryota</taxon>
        <taxon>Fungi</taxon>
        <taxon>Dikarya</taxon>
        <taxon>Ascomycota</taxon>
        <taxon>Pezizomycotina</taxon>
        <taxon>Orbiliomycetes</taxon>
        <taxon>Orbiliales</taxon>
        <taxon>Orbiliaceae</taxon>
        <taxon>Orbilia</taxon>
    </lineage>
</organism>
<feature type="transmembrane region" description="Helical" evidence="2">
    <location>
        <begin position="324"/>
        <end position="350"/>
    </location>
</feature>
<dbReference type="Proteomes" id="UP001313282">
    <property type="component" value="Unassembled WGS sequence"/>
</dbReference>